<dbReference type="GO" id="GO:0045893">
    <property type="term" value="P:positive regulation of DNA-templated transcription"/>
    <property type="evidence" value="ECO:0007669"/>
    <property type="project" value="TreeGrafter"/>
</dbReference>
<dbReference type="GO" id="GO:0015031">
    <property type="term" value="P:protein transport"/>
    <property type="evidence" value="ECO:0007669"/>
    <property type="project" value="UniProtKB-KW"/>
</dbReference>
<proteinExistence type="inferred from homology"/>
<evidence type="ECO:0000256" key="1">
    <source>
        <dbReference type="ARBA" id="ARBA00004167"/>
    </source>
</evidence>
<dbReference type="Pfam" id="PF13884">
    <property type="entry name" value="Peptidase_S74"/>
    <property type="match status" value="1"/>
</dbReference>
<evidence type="ECO:0000256" key="3">
    <source>
        <dbReference type="ARBA" id="ARBA00022448"/>
    </source>
</evidence>
<dbReference type="InterPro" id="IPR037141">
    <property type="entry name" value="NDT80_DNA-bd_dom_sf"/>
</dbReference>
<dbReference type="PROSITE" id="PS51688">
    <property type="entry name" value="ICA"/>
    <property type="match status" value="1"/>
</dbReference>
<gene>
    <name evidence="19" type="ORF">HGM15179_008099</name>
</gene>
<dbReference type="FunFam" id="1.20.5.4880:FF:000001">
    <property type="entry name" value="Guanine nucleotide exchange factor for Rab-3A"/>
    <property type="match status" value="1"/>
</dbReference>
<dbReference type="PROSITE" id="PS51517">
    <property type="entry name" value="NDT80"/>
    <property type="match status" value="1"/>
</dbReference>
<dbReference type="InterPro" id="IPR024061">
    <property type="entry name" value="NDT80_DNA-bd_dom"/>
</dbReference>
<accession>A0A8K1GJ38</accession>
<comment type="subcellular location">
    <subcellularLocation>
        <location evidence="1">Membrane</location>
        <topology evidence="1">Single-pass membrane protein</topology>
    </subcellularLocation>
</comment>
<dbReference type="Proteomes" id="UP000796761">
    <property type="component" value="Unassembled WGS sequence"/>
</dbReference>
<dbReference type="OrthoDB" id="27041at2759"/>
<dbReference type="InterPro" id="IPR025719">
    <property type="entry name" value="MYRF_C2"/>
</dbReference>
<dbReference type="EMBL" id="SWJQ01000198">
    <property type="protein sequence ID" value="TRZ18967.1"/>
    <property type="molecule type" value="Genomic_DNA"/>
</dbReference>
<dbReference type="Pfam" id="PF13887">
    <property type="entry name" value="MYRF_ICA"/>
    <property type="match status" value="1"/>
</dbReference>
<evidence type="ECO:0000259" key="17">
    <source>
        <dbReference type="PROSITE" id="PS51517"/>
    </source>
</evidence>
<keyword evidence="8 16" id="KW-1133">Transmembrane helix</keyword>
<evidence type="ECO:0000256" key="9">
    <source>
        <dbReference type="ARBA" id="ARBA00023054"/>
    </source>
</evidence>
<evidence type="ECO:0000256" key="10">
    <source>
        <dbReference type="ARBA" id="ARBA00023125"/>
    </source>
</evidence>
<evidence type="ECO:0000256" key="6">
    <source>
        <dbReference type="ARBA" id="ARBA00022692"/>
    </source>
</evidence>
<comment type="caution">
    <text evidence="19">The sequence shown here is derived from an EMBL/GenBank/DDBJ whole genome shotgun (WGS) entry which is preliminary data.</text>
</comment>
<dbReference type="Pfam" id="PF13888">
    <property type="entry name" value="MRF_C2"/>
    <property type="match status" value="1"/>
</dbReference>
<dbReference type="InterPro" id="IPR009449">
    <property type="entry name" value="Sec2_N"/>
</dbReference>
<dbReference type="GO" id="GO:0005085">
    <property type="term" value="F:guanyl-nucleotide exchange factor activity"/>
    <property type="evidence" value="ECO:0007669"/>
    <property type="project" value="UniProtKB-KW"/>
</dbReference>
<protein>
    <recommendedName>
        <fullName evidence="21">Myelin regulatory factor-like protein</fullName>
    </recommendedName>
</protein>
<dbReference type="InterPro" id="IPR026932">
    <property type="entry name" value="MYRF_ICA"/>
</dbReference>
<evidence type="ECO:0000256" key="14">
    <source>
        <dbReference type="SAM" id="Coils"/>
    </source>
</evidence>
<keyword evidence="9 14" id="KW-0175">Coiled coil</keyword>
<keyword evidence="11 16" id="KW-0472">Membrane</keyword>
<keyword evidence="3" id="KW-0813">Transport</keyword>
<dbReference type="Gene3D" id="1.20.5.4880">
    <property type="match status" value="1"/>
</dbReference>
<comment type="similarity">
    <text evidence="12">Belongs to the SEC2 family.</text>
</comment>
<dbReference type="GO" id="GO:0003700">
    <property type="term" value="F:DNA-binding transcription factor activity"/>
    <property type="evidence" value="ECO:0007669"/>
    <property type="project" value="UniProtKB-UniRule"/>
</dbReference>
<evidence type="ECO:0000256" key="7">
    <source>
        <dbReference type="ARBA" id="ARBA00022927"/>
    </source>
</evidence>
<evidence type="ECO:0000256" key="5">
    <source>
        <dbReference type="ARBA" id="ARBA00022658"/>
    </source>
</evidence>
<evidence type="ECO:0000256" key="11">
    <source>
        <dbReference type="ARBA" id="ARBA00023136"/>
    </source>
</evidence>
<dbReference type="Pfam" id="PF05224">
    <property type="entry name" value="NDT80_PhoG"/>
    <property type="match status" value="1"/>
</dbReference>
<evidence type="ECO:0000256" key="8">
    <source>
        <dbReference type="ARBA" id="ARBA00022989"/>
    </source>
</evidence>
<evidence type="ECO:0008006" key="21">
    <source>
        <dbReference type="Google" id="ProtNLM"/>
    </source>
</evidence>
<evidence type="ECO:0000313" key="19">
    <source>
        <dbReference type="EMBL" id="TRZ18967.1"/>
    </source>
</evidence>
<feature type="coiled-coil region" evidence="14">
    <location>
        <begin position="186"/>
        <end position="277"/>
    </location>
</feature>
<feature type="domain" description="NDT80" evidence="17">
    <location>
        <begin position="565"/>
        <end position="832"/>
    </location>
</feature>
<feature type="domain" description="Peptidase S74" evidence="18">
    <location>
        <begin position="878"/>
        <end position="986"/>
    </location>
</feature>
<keyword evidence="6 16" id="KW-0812">Transmembrane</keyword>
<evidence type="ECO:0000256" key="2">
    <source>
        <dbReference type="ARBA" id="ARBA00008221"/>
    </source>
</evidence>
<reference evidence="19" key="1">
    <citation type="submission" date="2019-04" db="EMBL/GenBank/DDBJ databases">
        <title>Genome assembly of Zosterops borbonicus 15179.</title>
        <authorList>
            <person name="Leroy T."/>
            <person name="Anselmetti Y."/>
            <person name="Tilak M.-K."/>
            <person name="Nabholz B."/>
        </authorList>
    </citation>
    <scope>NUCLEOTIDE SEQUENCE</scope>
    <source>
        <strain evidence="19">HGM_15179</strain>
        <tissue evidence="19">Muscle</tissue>
    </source>
</reference>
<organism evidence="19 20">
    <name type="scientific">Zosterops borbonicus</name>
    <dbReference type="NCBI Taxonomy" id="364589"/>
    <lineage>
        <taxon>Eukaryota</taxon>
        <taxon>Metazoa</taxon>
        <taxon>Chordata</taxon>
        <taxon>Craniata</taxon>
        <taxon>Vertebrata</taxon>
        <taxon>Euteleostomi</taxon>
        <taxon>Archelosauria</taxon>
        <taxon>Archosauria</taxon>
        <taxon>Dinosauria</taxon>
        <taxon>Saurischia</taxon>
        <taxon>Theropoda</taxon>
        <taxon>Coelurosauria</taxon>
        <taxon>Aves</taxon>
        <taxon>Neognathae</taxon>
        <taxon>Neoaves</taxon>
        <taxon>Telluraves</taxon>
        <taxon>Australaves</taxon>
        <taxon>Passeriformes</taxon>
        <taxon>Sylvioidea</taxon>
        <taxon>Zosteropidae</taxon>
        <taxon>Zosterops</taxon>
    </lineage>
</organism>
<feature type="DNA-binding region" description="NDT80" evidence="13">
    <location>
        <begin position="565"/>
        <end position="832"/>
    </location>
</feature>
<feature type="region of interest" description="Disordered" evidence="15">
    <location>
        <begin position="283"/>
        <end position="316"/>
    </location>
</feature>
<dbReference type="InterPro" id="IPR051577">
    <property type="entry name" value="MRF-like"/>
</dbReference>
<dbReference type="InterPro" id="IPR030392">
    <property type="entry name" value="S74_ICA"/>
</dbReference>
<dbReference type="InterPro" id="IPR008967">
    <property type="entry name" value="p53-like_TF_DNA-bd_sf"/>
</dbReference>
<feature type="transmembrane region" description="Helical" evidence="16">
    <location>
        <begin position="1051"/>
        <end position="1076"/>
    </location>
</feature>
<dbReference type="Pfam" id="PF06428">
    <property type="entry name" value="Sec2p"/>
    <property type="match status" value="1"/>
</dbReference>
<dbReference type="GO" id="GO:0005634">
    <property type="term" value="C:nucleus"/>
    <property type="evidence" value="ECO:0007669"/>
    <property type="project" value="TreeGrafter"/>
</dbReference>
<evidence type="ECO:0000256" key="12">
    <source>
        <dbReference type="ARBA" id="ARBA00025794"/>
    </source>
</evidence>
<keyword evidence="7" id="KW-0653">Protein transport</keyword>
<evidence type="ECO:0000256" key="13">
    <source>
        <dbReference type="PROSITE-ProRule" id="PRU00850"/>
    </source>
</evidence>
<dbReference type="GO" id="GO:0005789">
    <property type="term" value="C:endoplasmic reticulum membrane"/>
    <property type="evidence" value="ECO:0007669"/>
    <property type="project" value="TreeGrafter"/>
</dbReference>
<dbReference type="CDD" id="cd10144">
    <property type="entry name" value="Peptidase_S74_CIMCD"/>
    <property type="match status" value="1"/>
</dbReference>
<keyword evidence="20" id="KW-1185">Reference proteome</keyword>
<comment type="similarity">
    <text evidence="2">Belongs to the MRF family.</text>
</comment>
<keyword evidence="5" id="KW-0344">Guanine-nucleotide releasing factor</keyword>
<dbReference type="PANTHER" id="PTHR13029:SF17">
    <property type="entry name" value="MYELIN REGULATORY FACTOR-LIKE PROTEIN"/>
    <property type="match status" value="1"/>
</dbReference>
<dbReference type="GO" id="GO:0043565">
    <property type="term" value="F:sequence-specific DNA binding"/>
    <property type="evidence" value="ECO:0007669"/>
    <property type="project" value="TreeGrafter"/>
</dbReference>
<keyword evidence="10 13" id="KW-0238">DNA-binding</keyword>
<keyword evidence="4" id="KW-0597">Phosphoprotein</keyword>
<dbReference type="Gene3D" id="2.60.40.1390">
    <property type="entry name" value="NDT80 DNA-binding domain"/>
    <property type="match status" value="2"/>
</dbReference>
<dbReference type="SUPFAM" id="SSF49417">
    <property type="entry name" value="p53-like transcription factors"/>
    <property type="match status" value="1"/>
</dbReference>
<feature type="region of interest" description="Disordered" evidence="15">
    <location>
        <begin position="1163"/>
        <end position="1182"/>
    </location>
</feature>
<evidence type="ECO:0000256" key="4">
    <source>
        <dbReference type="ARBA" id="ARBA00022553"/>
    </source>
</evidence>
<dbReference type="GO" id="GO:0016540">
    <property type="term" value="P:protein autoprocessing"/>
    <property type="evidence" value="ECO:0007669"/>
    <property type="project" value="InterPro"/>
</dbReference>
<dbReference type="PANTHER" id="PTHR13029">
    <property type="match status" value="1"/>
</dbReference>
<evidence type="ECO:0000256" key="16">
    <source>
        <dbReference type="SAM" id="Phobius"/>
    </source>
</evidence>
<evidence type="ECO:0000313" key="20">
    <source>
        <dbReference type="Proteomes" id="UP000796761"/>
    </source>
</evidence>
<dbReference type="Pfam" id="PF25555">
    <property type="entry name" value="RAB3A-like_C"/>
    <property type="match status" value="1"/>
</dbReference>
<name>A0A8K1GJ38_9PASS</name>
<feature type="compositionally biased region" description="Basic and acidic residues" evidence="15">
    <location>
        <begin position="1163"/>
        <end position="1174"/>
    </location>
</feature>
<dbReference type="FunFam" id="2.60.40.1390:FF:000004">
    <property type="entry name" value="Myelin regulatory factor"/>
    <property type="match status" value="1"/>
</dbReference>
<dbReference type="SUPFAM" id="SSF144284">
    <property type="entry name" value="Sec2 N-terminal region"/>
    <property type="match status" value="1"/>
</dbReference>
<feature type="compositionally biased region" description="Polar residues" evidence="15">
    <location>
        <begin position="306"/>
        <end position="316"/>
    </location>
</feature>
<sequence length="1329" mass="147810">MRGPAPQVGRGDAAATAAAALLWRLGRDSYNEAFIMASDPLEGFHEVNLASPTTPDLLGVNEPGTQEQTTSPSVIYRPHPSVVSTPIQPNALNVSDLPTQPVYSSPRQLNCGEVSGVSINVTDAVLCSTSGPQSGSFNHSNARKESNNVERELLQGTTVADVAEGNEDIFGLSTDSLSHLRSPSVLEVREKGYERLKEELAKAQRELKLKDEECERLSKVRDQLGQELEELTASLFEEAHKMVKEANVKQAAAEKQLKEAQGKIDVLQAEVAALKTLVLSTSPTSPTKEFQSGGRTPFKKGHARNKSTSSAMGGSHQDLTMMQPIVKDCKEADLSLYNDFRSWKDEPTMDRTCPFLDKIYREDIFPCLTFSKSELASAVLEAVENNTLSIEPVGLQPVRFVKASAVECGGPNRSSSSSRKAKHFYWLFMDVVGENEALQQFFEGQDVHGALENPMMDTSLLEEFISSDIEFGTLQSQLPDSPPDSGSEPCSPPQLQTPRYDALWPSGLQPPQPYPSGVAPSKLPCRFMETCSDPSATGYPCTISQSYCLKSENAVTPWNHSTSSGCLGFNYSCLQPNASQSSGISAASSKKRKLSQLLGDGIDFPVQSQDSRQATVKDYAAEVQEYDSDGQNAALEKCSQALTWQPYQTSQWNSLFDSNNEKLPAVGYHIVTDKGFNFSTADDAFVCQKKNHFQITVHIRITGHPKYVKTQQGRKPIEKFYLKAYGIKVEAPNQTITIEQSQSDRSKKPFHPVKVDLPGDQITKVTLGRLHFSETTANNMRKKGKPNPDQRYFMLVVGLYAVSQDQFYLLSANVSEKIIVRASNPGQFENDSDVLWQRGHVPETIAYHGRVGINTDAPDEALVVCGNAKVMGRVMHPSDSRAKQNIREVDTNEQLRRITQMRLVEYDYKPEFASVMGIKDTHETGIIAQEVKRLLPEAVREVGDVACNDGEKIENFLMVDKDQIFMENVGAVKQLCKLTNNLEVRIEELEQWNRKLARLKRLNSLKSTVSEESKVSRYSQANSLLPSIKSVPLKSRKVCLSKTKESCSVKIFRVTIIALIAIMALCALTIWSLYLLSIHDSRFEKHPVYSSTSSSVVVSPSTTTAALQRETTVSQSTQPISRIPEVNFCDILPCDKAYCCPIHQSKVKSLSYERNNAKEIRNKSDLLPKRDPVKKPGAKPGLGNDWIDTTVSSIQILETQQRIDHRHCSKNPQCSSGNYSCVIPVNKYTPMDVEISLEINTTEPLIIFLCKVTFGNYCSYYSSSQNSRKDFQETTQGRQHVWALPVAKLFDSAYSFRVAVPGFASCSTDRYFAGIFFTDYYFYFYRQCN</sequence>
<feature type="region of interest" description="Disordered" evidence="15">
    <location>
        <begin position="475"/>
        <end position="515"/>
    </location>
</feature>
<evidence type="ECO:0000259" key="18">
    <source>
        <dbReference type="PROSITE" id="PS51688"/>
    </source>
</evidence>
<evidence type="ECO:0000256" key="15">
    <source>
        <dbReference type="SAM" id="MobiDB-lite"/>
    </source>
</evidence>